<organism evidence="8 9">
    <name type="scientific">Noviherbaspirillum pedocola</name>
    <dbReference type="NCBI Taxonomy" id="2801341"/>
    <lineage>
        <taxon>Bacteria</taxon>
        <taxon>Pseudomonadati</taxon>
        <taxon>Pseudomonadota</taxon>
        <taxon>Betaproteobacteria</taxon>
        <taxon>Burkholderiales</taxon>
        <taxon>Oxalobacteraceae</taxon>
        <taxon>Noviherbaspirillum</taxon>
    </lineage>
</organism>
<dbReference type="EMBL" id="JAEPBG010000038">
    <property type="protein sequence ID" value="MBK4739113.1"/>
    <property type="molecule type" value="Genomic_DNA"/>
</dbReference>
<dbReference type="PANTHER" id="PTHR33938">
    <property type="entry name" value="FERULOYL ESTERASE B-RELATED"/>
    <property type="match status" value="1"/>
</dbReference>
<keyword evidence="9" id="KW-1185">Reference proteome</keyword>
<evidence type="ECO:0000256" key="1">
    <source>
        <dbReference type="ARBA" id="ARBA00006249"/>
    </source>
</evidence>
<accession>A0A934T086</accession>
<keyword evidence="4" id="KW-0732">Signal</keyword>
<evidence type="ECO:0000313" key="8">
    <source>
        <dbReference type="EMBL" id="MBK4739113.1"/>
    </source>
</evidence>
<keyword evidence="6" id="KW-0106">Calcium</keyword>
<keyword evidence="2" id="KW-0719">Serine esterase</keyword>
<dbReference type="Proteomes" id="UP000622890">
    <property type="component" value="Unassembled WGS sequence"/>
</dbReference>
<evidence type="ECO:0000256" key="5">
    <source>
        <dbReference type="ARBA" id="ARBA00022801"/>
    </source>
</evidence>
<evidence type="ECO:0000256" key="4">
    <source>
        <dbReference type="ARBA" id="ARBA00022729"/>
    </source>
</evidence>
<dbReference type="Pfam" id="PF07519">
    <property type="entry name" value="Tannase"/>
    <property type="match status" value="1"/>
</dbReference>
<name>A0A934T086_9BURK</name>
<dbReference type="GO" id="GO:0052689">
    <property type="term" value="F:carboxylic ester hydrolase activity"/>
    <property type="evidence" value="ECO:0007669"/>
    <property type="project" value="UniProtKB-KW"/>
</dbReference>
<proteinExistence type="inferred from homology"/>
<dbReference type="RefSeq" id="WP_200598479.1">
    <property type="nucleotide sequence ID" value="NZ_JAEPBG010000038.1"/>
</dbReference>
<sequence length="560" mass="58997">MAVIALSGRSIIGIAFSVLGLMGTGSAQAGACENLVLNIGLTGGTVSGAVTVPGPSFTAANGVTYTNLPSFCKVSAILTPTTDSFINVELWMPTTSWNGRFQGIGNGGYGGTIAQGSLAMVAGLQSGFAVASTDMGTAPSSNGDADALIGHPEKWIDFGSRATHLMTTLSKQLIQQFYAQGPQYSYFNGCSTGGQQGLMSAQRYPDDYDGILVGDAANNRTHVHTAVLWDYQASHKSPLGLFFSTDQTKAMDASIVQACAVKSGGLATDPFLTDPRACDWDPAVMQCTGAPDGICLTADQVATARAKYSGPRDPVTGKQIYPGLPRGSEADSQFGWAALDTEVETPFGSLFKWVFGPTFTYMNFNFDSDMSTLDSILASALNANSTDLSRFSGRNGKIIAYHGWADPLASPQEAINYYERLVAAQGSGSAATRRVQSFYRLFMVPGMYHCGYGPGPNAFGQPYTGQIAVQPPLQADAGHDIFLALQQWVEKGVAPQRVVAAKYVSDSASNGVQMTRPLCVYPNVARYSGSGDPNSESSFICAPAAGKTDPAQVPAPEYLN</sequence>
<evidence type="ECO:0000313" key="9">
    <source>
        <dbReference type="Proteomes" id="UP000622890"/>
    </source>
</evidence>
<gene>
    <name evidence="8" type="ORF">JJB74_31320</name>
</gene>
<dbReference type="PANTHER" id="PTHR33938:SF15">
    <property type="entry name" value="FERULOYL ESTERASE B-RELATED"/>
    <property type="match status" value="1"/>
</dbReference>
<dbReference type="InterPro" id="IPR011118">
    <property type="entry name" value="Tannase/feruloyl_esterase"/>
</dbReference>
<evidence type="ECO:0000256" key="7">
    <source>
        <dbReference type="ARBA" id="ARBA00023157"/>
    </source>
</evidence>
<dbReference type="AlphaFoldDB" id="A0A934T086"/>
<protein>
    <submittedName>
        <fullName evidence="8">Tannase/feruloyl esterase family alpha/beta hydrolase</fullName>
    </submittedName>
</protein>
<dbReference type="GO" id="GO:0046872">
    <property type="term" value="F:metal ion binding"/>
    <property type="evidence" value="ECO:0007669"/>
    <property type="project" value="UniProtKB-KW"/>
</dbReference>
<evidence type="ECO:0000256" key="2">
    <source>
        <dbReference type="ARBA" id="ARBA00022487"/>
    </source>
</evidence>
<keyword evidence="3" id="KW-0479">Metal-binding</keyword>
<dbReference type="SUPFAM" id="SSF53474">
    <property type="entry name" value="alpha/beta-Hydrolases"/>
    <property type="match status" value="1"/>
</dbReference>
<evidence type="ECO:0000256" key="3">
    <source>
        <dbReference type="ARBA" id="ARBA00022723"/>
    </source>
</evidence>
<keyword evidence="7" id="KW-1015">Disulfide bond</keyword>
<keyword evidence="5 8" id="KW-0378">Hydrolase</keyword>
<reference evidence="8" key="1">
    <citation type="submission" date="2021-01" db="EMBL/GenBank/DDBJ databases">
        <title>Genome sequence of strain Noviherbaspirillum sp. DKR-6.</title>
        <authorList>
            <person name="Chaudhary D.K."/>
        </authorList>
    </citation>
    <scope>NUCLEOTIDE SEQUENCE</scope>
    <source>
        <strain evidence="8">DKR-6</strain>
    </source>
</reference>
<dbReference type="InterPro" id="IPR029058">
    <property type="entry name" value="AB_hydrolase_fold"/>
</dbReference>
<evidence type="ECO:0000256" key="6">
    <source>
        <dbReference type="ARBA" id="ARBA00022837"/>
    </source>
</evidence>
<comment type="caution">
    <text evidence="8">The sequence shown here is derived from an EMBL/GenBank/DDBJ whole genome shotgun (WGS) entry which is preliminary data.</text>
</comment>
<comment type="similarity">
    <text evidence="1">Belongs to the tannase family.</text>
</comment>